<evidence type="ECO:0000256" key="1">
    <source>
        <dbReference type="ARBA" id="ARBA00004651"/>
    </source>
</evidence>
<name>A0A9D5X867_9ACTN</name>
<evidence type="ECO:0000256" key="2">
    <source>
        <dbReference type="ARBA" id="ARBA00022475"/>
    </source>
</evidence>
<dbReference type="Pfam" id="PF03706">
    <property type="entry name" value="LPG_synthase_TM"/>
    <property type="match status" value="1"/>
</dbReference>
<keyword evidence="4 7" id="KW-1133">Transmembrane helix</keyword>
<dbReference type="InterPro" id="IPR022791">
    <property type="entry name" value="L-PG_synthase/AglD"/>
</dbReference>
<keyword evidence="5 7" id="KW-0472">Membrane</keyword>
<dbReference type="EMBL" id="JABZGU010000095">
    <property type="protein sequence ID" value="MBF4803063.1"/>
    <property type="molecule type" value="Genomic_DNA"/>
</dbReference>
<reference evidence="8" key="1">
    <citation type="submission" date="2020-04" db="EMBL/GenBank/DDBJ databases">
        <title>Deep metagenomics examines the oral microbiome during advanced dental caries in children, revealing novel taxa and co-occurrences with host molecules.</title>
        <authorList>
            <person name="Baker J.L."/>
            <person name="Morton J.T."/>
            <person name="Dinis M."/>
            <person name="Alvarez R."/>
            <person name="Tran N.C."/>
            <person name="Knight R."/>
            <person name="Edlund A."/>
        </authorList>
    </citation>
    <scope>NUCLEOTIDE SEQUENCE</scope>
    <source>
        <strain evidence="8">JCVI_3_bin.11</strain>
    </source>
</reference>
<dbReference type="PANTHER" id="PTHR37693:SF1">
    <property type="entry name" value="INTEGRAL MEMBRANE PROTEIN"/>
    <property type="match status" value="1"/>
</dbReference>
<dbReference type="PANTHER" id="PTHR37693">
    <property type="entry name" value="PHOSPHATIDYLGLYCEROL LYSYLTRANSFERASE"/>
    <property type="match status" value="1"/>
</dbReference>
<protein>
    <submittedName>
        <fullName evidence="8">Flippase-like domain-containing protein</fullName>
    </submittedName>
</protein>
<proteinExistence type="predicted"/>
<feature type="transmembrane region" description="Helical" evidence="7">
    <location>
        <begin position="184"/>
        <end position="202"/>
    </location>
</feature>
<keyword evidence="3 7" id="KW-0812">Transmembrane</keyword>
<feature type="transmembrane region" description="Helical" evidence="7">
    <location>
        <begin position="285"/>
        <end position="306"/>
    </location>
</feature>
<feature type="region of interest" description="Disordered" evidence="6">
    <location>
        <begin position="410"/>
        <end position="432"/>
    </location>
</feature>
<evidence type="ECO:0000256" key="6">
    <source>
        <dbReference type="SAM" id="MobiDB-lite"/>
    </source>
</evidence>
<feature type="transmembrane region" description="Helical" evidence="7">
    <location>
        <begin position="95"/>
        <end position="118"/>
    </location>
</feature>
<dbReference type="Proteomes" id="UP000787322">
    <property type="component" value="Unassembled WGS sequence"/>
</dbReference>
<comment type="subcellular location">
    <subcellularLocation>
        <location evidence="1">Cell membrane</location>
        <topology evidence="1">Multi-pass membrane protein</topology>
    </subcellularLocation>
</comment>
<dbReference type="NCBIfam" id="TIGR00374">
    <property type="entry name" value="flippase-like domain"/>
    <property type="match status" value="1"/>
</dbReference>
<feature type="transmembrane region" description="Helical" evidence="7">
    <location>
        <begin position="208"/>
        <end position="232"/>
    </location>
</feature>
<sequence length="432" mass="47112">MDRPDGASETEHPSSTPKVTVKIGSTTVKGVSTKKPKISVAPTSSSEQVEEAKESFGQVRKSILFLFAVVILYALYIVFSGQFDEFVVALADVDTGWLIAGALCYFVYYFLGILAYVISVITDPESPVGVRDLMSVEASGIFFMNLTPNGAGAAPAQIYRLTRAGISVGQAGALQFTRFVMYEAGEGIFAALMLIFRANYFYEQFGDVTVIGVILFGAKIVMVAVILAICLLPKMVKTVGNWGLRLLSRLRIVKQYDHWHGIINTQVDEFSNGFKTAAKNIPEMCVVLLVTLVQLGCLYALPYFVLRALGQPADLLTCLASGSMLELLTSAIPLPGGTGGAEGGFAFLFGHMFGEEIAAGFVLWRAIEYLLPTMAASMLLGLRSHDHEPIYHKWNRFRQRFSAFVNGEKPAVASTSPRPETSGIQIKVKRKK</sequence>
<evidence type="ECO:0000256" key="7">
    <source>
        <dbReference type="SAM" id="Phobius"/>
    </source>
</evidence>
<evidence type="ECO:0000313" key="8">
    <source>
        <dbReference type="EMBL" id="MBF4803063.1"/>
    </source>
</evidence>
<comment type="caution">
    <text evidence="8">The sequence shown here is derived from an EMBL/GenBank/DDBJ whole genome shotgun (WGS) entry which is preliminary data.</text>
</comment>
<keyword evidence="2" id="KW-1003">Cell membrane</keyword>
<accession>A0A9D5X867</accession>
<evidence type="ECO:0000256" key="5">
    <source>
        <dbReference type="ARBA" id="ARBA00023136"/>
    </source>
</evidence>
<feature type="transmembrane region" description="Helical" evidence="7">
    <location>
        <begin position="63"/>
        <end position="83"/>
    </location>
</feature>
<evidence type="ECO:0000256" key="3">
    <source>
        <dbReference type="ARBA" id="ARBA00022692"/>
    </source>
</evidence>
<evidence type="ECO:0000256" key="4">
    <source>
        <dbReference type="ARBA" id="ARBA00022989"/>
    </source>
</evidence>
<dbReference type="AlphaFoldDB" id="A0A9D5X867"/>
<evidence type="ECO:0000313" key="9">
    <source>
        <dbReference type="Proteomes" id="UP000787322"/>
    </source>
</evidence>
<organism evidence="8 9">
    <name type="scientific">Lancefieldella parvula</name>
    <dbReference type="NCBI Taxonomy" id="1382"/>
    <lineage>
        <taxon>Bacteria</taxon>
        <taxon>Bacillati</taxon>
        <taxon>Actinomycetota</taxon>
        <taxon>Coriobacteriia</taxon>
        <taxon>Coriobacteriales</taxon>
        <taxon>Atopobiaceae</taxon>
        <taxon>Lancefieldella</taxon>
    </lineage>
</organism>
<gene>
    <name evidence="8" type="ORF">HXK24_04490</name>
</gene>
<dbReference type="GO" id="GO:0005886">
    <property type="term" value="C:plasma membrane"/>
    <property type="evidence" value="ECO:0007669"/>
    <property type="project" value="UniProtKB-SubCell"/>
</dbReference>
<feature type="compositionally biased region" description="Polar residues" evidence="6">
    <location>
        <begin position="413"/>
        <end position="424"/>
    </location>
</feature>